<feature type="transmembrane region" description="Helical" evidence="1">
    <location>
        <begin position="49"/>
        <end position="70"/>
    </location>
</feature>
<comment type="caution">
    <text evidence="2">The sequence shown here is derived from an EMBL/GenBank/DDBJ whole genome shotgun (WGS) entry which is preliminary data.</text>
</comment>
<name>A0AAV2SDG6_MEGNR</name>
<evidence type="ECO:0000313" key="3">
    <source>
        <dbReference type="Proteomes" id="UP001497623"/>
    </source>
</evidence>
<protein>
    <submittedName>
        <fullName evidence="2">Uncharacterized protein</fullName>
    </submittedName>
</protein>
<keyword evidence="1" id="KW-1133">Transmembrane helix</keyword>
<dbReference type="EMBL" id="CAXKWB010064684">
    <property type="protein sequence ID" value="CAL4187996.1"/>
    <property type="molecule type" value="Genomic_DNA"/>
</dbReference>
<sequence length="104" mass="11425">RSYFYNDAHCTAQVFYICESQPLIAPTAAALVVEKASVDPSSLNMIFKIQVAILLLLTITMISVVGAIIYKNANVFKKAYSSFGSNPIQFSNHFVGKLSDDDDN</sequence>
<gene>
    <name evidence="2" type="ORF">MNOR_LOCUS36246</name>
</gene>
<dbReference type="AlphaFoldDB" id="A0AAV2SDG6"/>
<proteinExistence type="predicted"/>
<feature type="non-terminal residue" evidence="2">
    <location>
        <position position="1"/>
    </location>
</feature>
<organism evidence="2 3">
    <name type="scientific">Meganyctiphanes norvegica</name>
    <name type="common">Northern krill</name>
    <name type="synonym">Thysanopoda norvegica</name>
    <dbReference type="NCBI Taxonomy" id="48144"/>
    <lineage>
        <taxon>Eukaryota</taxon>
        <taxon>Metazoa</taxon>
        <taxon>Ecdysozoa</taxon>
        <taxon>Arthropoda</taxon>
        <taxon>Crustacea</taxon>
        <taxon>Multicrustacea</taxon>
        <taxon>Malacostraca</taxon>
        <taxon>Eumalacostraca</taxon>
        <taxon>Eucarida</taxon>
        <taxon>Euphausiacea</taxon>
        <taxon>Euphausiidae</taxon>
        <taxon>Meganyctiphanes</taxon>
    </lineage>
</organism>
<accession>A0AAV2SDG6</accession>
<dbReference type="Proteomes" id="UP001497623">
    <property type="component" value="Unassembled WGS sequence"/>
</dbReference>
<keyword evidence="1" id="KW-0812">Transmembrane</keyword>
<keyword evidence="1" id="KW-0472">Membrane</keyword>
<evidence type="ECO:0000256" key="1">
    <source>
        <dbReference type="SAM" id="Phobius"/>
    </source>
</evidence>
<evidence type="ECO:0000313" key="2">
    <source>
        <dbReference type="EMBL" id="CAL4187996.1"/>
    </source>
</evidence>
<reference evidence="2 3" key="1">
    <citation type="submission" date="2024-05" db="EMBL/GenBank/DDBJ databases">
        <authorList>
            <person name="Wallberg A."/>
        </authorList>
    </citation>
    <scope>NUCLEOTIDE SEQUENCE [LARGE SCALE GENOMIC DNA]</scope>
</reference>
<keyword evidence="3" id="KW-1185">Reference proteome</keyword>